<proteinExistence type="predicted"/>
<accession>A0A2P2NVX2</accession>
<dbReference type="AlphaFoldDB" id="A0A2P2NVX2"/>
<reference evidence="1" key="1">
    <citation type="submission" date="2018-02" db="EMBL/GenBank/DDBJ databases">
        <title>Rhizophora mucronata_Transcriptome.</title>
        <authorList>
            <person name="Meera S.P."/>
            <person name="Sreeshan A."/>
            <person name="Augustine A."/>
        </authorList>
    </citation>
    <scope>NUCLEOTIDE SEQUENCE</scope>
    <source>
        <tissue evidence="1">Leaf</tissue>
    </source>
</reference>
<sequence length="19" mass="2354">MHILTHYTYIVSYIRASER</sequence>
<evidence type="ECO:0000313" key="1">
    <source>
        <dbReference type="EMBL" id="MBX46603.1"/>
    </source>
</evidence>
<organism evidence="1">
    <name type="scientific">Rhizophora mucronata</name>
    <name type="common">Asiatic mangrove</name>
    <dbReference type="NCBI Taxonomy" id="61149"/>
    <lineage>
        <taxon>Eukaryota</taxon>
        <taxon>Viridiplantae</taxon>
        <taxon>Streptophyta</taxon>
        <taxon>Embryophyta</taxon>
        <taxon>Tracheophyta</taxon>
        <taxon>Spermatophyta</taxon>
        <taxon>Magnoliopsida</taxon>
        <taxon>eudicotyledons</taxon>
        <taxon>Gunneridae</taxon>
        <taxon>Pentapetalae</taxon>
        <taxon>rosids</taxon>
        <taxon>fabids</taxon>
        <taxon>Malpighiales</taxon>
        <taxon>Rhizophoraceae</taxon>
        <taxon>Rhizophora</taxon>
    </lineage>
</organism>
<protein>
    <submittedName>
        <fullName evidence="1">Uncharacterized protein</fullName>
    </submittedName>
</protein>
<dbReference type="EMBL" id="GGEC01066119">
    <property type="protein sequence ID" value="MBX46603.1"/>
    <property type="molecule type" value="Transcribed_RNA"/>
</dbReference>
<name>A0A2P2NVX2_RHIMU</name>